<name>A0A379QJZ1_SALER</name>
<keyword evidence="2" id="KW-1277">Toxin-antitoxin system</keyword>
<dbReference type="Proteomes" id="UP000254597">
    <property type="component" value="Unassembled WGS sequence"/>
</dbReference>
<comment type="similarity">
    <text evidence="6">Belongs to the TacA antitoxin family.</text>
</comment>
<sequence length="112" mass="12694">MCCILIIHNNTRGQHHVSRKPYSDETRTLNLRIKPAERDLIDRAAKARGKNRTDFVLEAARAAAEEALIEQRIIMADPEACQAFLTRLDQAPALNAALRKTMQTSAPWEQKK</sequence>
<dbReference type="AlphaFoldDB" id="A0A379QJZ1"/>
<evidence type="ECO:0000313" key="7">
    <source>
        <dbReference type="EMBL" id="SUF55824.1"/>
    </source>
</evidence>
<organism evidence="7 8">
    <name type="scientific">Salmonella enterica</name>
    <name type="common">Salmonella choleraesuis</name>
    <dbReference type="NCBI Taxonomy" id="28901"/>
    <lineage>
        <taxon>Bacteria</taxon>
        <taxon>Pseudomonadati</taxon>
        <taxon>Pseudomonadota</taxon>
        <taxon>Gammaproteobacteria</taxon>
        <taxon>Enterobacterales</taxon>
        <taxon>Enterobacteriaceae</taxon>
        <taxon>Salmonella</taxon>
    </lineage>
</organism>
<accession>A0A379QJZ1</accession>
<evidence type="ECO:0000256" key="3">
    <source>
        <dbReference type="ARBA" id="ARBA00023015"/>
    </source>
</evidence>
<dbReference type="SUPFAM" id="SSF47598">
    <property type="entry name" value="Ribbon-helix-helix"/>
    <property type="match status" value="1"/>
</dbReference>
<evidence type="ECO:0000256" key="5">
    <source>
        <dbReference type="ARBA" id="ARBA00023163"/>
    </source>
</evidence>
<keyword evidence="3" id="KW-0805">Transcription regulation</keyword>
<gene>
    <name evidence="7" type="primary">STY4517</name>
    <name evidence="7" type="ORF">NCTC10252_01033</name>
</gene>
<dbReference type="PANTHER" id="PTHR35401">
    <property type="entry name" value="COPG FAMILY HELIX-TURN-HELIX PROTEIN-RELATED-RELATED"/>
    <property type="match status" value="1"/>
</dbReference>
<dbReference type="GO" id="GO:0006355">
    <property type="term" value="P:regulation of DNA-templated transcription"/>
    <property type="evidence" value="ECO:0007669"/>
    <property type="project" value="InterPro"/>
</dbReference>
<dbReference type="GO" id="GO:0003677">
    <property type="term" value="F:DNA binding"/>
    <property type="evidence" value="ECO:0007669"/>
    <property type="project" value="UniProtKB-KW"/>
</dbReference>
<dbReference type="InterPro" id="IPR014795">
    <property type="entry name" value="TacA_1-like"/>
</dbReference>
<reference evidence="7 8" key="1">
    <citation type="submission" date="2018-06" db="EMBL/GenBank/DDBJ databases">
        <authorList>
            <consortium name="Pathogen Informatics"/>
            <person name="Doyle S."/>
        </authorList>
    </citation>
    <scope>NUCLEOTIDE SEQUENCE [LARGE SCALE GENOMIC DNA]</scope>
    <source>
        <strain evidence="7 8">NCTC10252</strain>
    </source>
</reference>
<evidence type="ECO:0000313" key="8">
    <source>
        <dbReference type="Proteomes" id="UP000254597"/>
    </source>
</evidence>
<protein>
    <submittedName>
        <fullName evidence="7">Uncharacterized protein conserved in bacteria</fullName>
    </submittedName>
</protein>
<dbReference type="InterPro" id="IPR010985">
    <property type="entry name" value="Ribbon_hlx_hlx"/>
</dbReference>
<dbReference type="Gene3D" id="1.20.5.780">
    <property type="entry name" value="Single helix bin"/>
    <property type="match status" value="1"/>
</dbReference>
<dbReference type="PANTHER" id="PTHR35401:SF1">
    <property type="entry name" value="CYTOPLASMIC PROTEIN"/>
    <property type="match status" value="1"/>
</dbReference>
<evidence type="ECO:0000256" key="2">
    <source>
        <dbReference type="ARBA" id="ARBA00022649"/>
    </source>
</evidence>
<keyword evidence="5" id="KW-0804">Transcription</keyword>
<evidence type="ECO:0000256" key="4">
    <source>
        <dbReference type="ARBA" id="ARBA00023125"/>
    </source>
</evidence>
<evidence type="ECO:0000256" key="6">
    <source>
        <dbReference type="ARBA" id="ARBA00049988"/>
    </source>
</evidence>
<dbReference type="EMBL" id="UGWP01000004">
    <property type="protein sequence ID" value="SUF55824.1"/>
    <property type="molecule type" value="Genomic_DNA"/>
</dbReference>
<keyword evidence="4" id="KW-0238">DNA-binding</keyword>
<evidence type="ECO:0000256" key="1">
    <source>
        <dbReference type="ARBA" id="ARBA00022491"/>
    </source>
</evidence>
<dbReference type="Pfam" id="PF08681">
    <property type="entry name" value="TacA1"/>
    <property type="match status" value="1"/>
</dbReference>
<keyword evidence="1" id="KW-0678">Repressor</keyword>
<proteinExistence type="inferred from homology"/>